<feature type="compositionally biased region" description="Acidic residues" evidence="1">
    <location>
        <begin position="16"/>
        <end position="27"/>
    </location>
</feature>
<reference evidence="2 3" key="1">
    <citation type="journal article" date="2019" name="Int. J. Syst. Evol. Microbiol.">
        <title>The Global Catalogue of Microorganisms (GCM) 10K type strain sequencing project: providing services to taxonomists for standard genome sequencing and annotation.</title>
        <authorList>
            <consortium name="The Broad Institute Genomics Platform"/>
            <consortium name="The Broad Institute Genome Sequencing Center for Infectious Disease"/>
            <person name="Wu L."/>
            <person name="Ma J."/>
        </authorList>
    </citation>
    <scope>NUCLEOTIDE SEQUENCE [LARGE SCALE GENOMIC DNA]</scope>
    <source>
        <strain evidence="2 3">JCM 16328</strain>
    </source>
</reference>
<keyword evidence="3" id="KW-1185">Reference proteome</keyword>
<sequence>MDSRDDTNDTEPSANDAEEDLPTEVPEDSVLYNGDEDDENDADDSGDDSGNDSSISRRAALGVLGVGGVAGAGALAFGGVLGGGSGADDGSDDPDSSTATSGDEGSDDEDAGGEATEGPDPAVSFDNQAFQGNGVNVSATTPGEYALLVTYGADGDSVVAGTADATDLDDEGVAVRFQNDGGVPGTHTAHLLEGDAGGYEGGDALTAETIGNVAVADTAFVSGEGDDAETEVGFADQALGSGSGVEMEFTTPDGHFVILTYDRDGVPVVAGADDVSDLDGETRVVDVVDRDGVPGEHTAHVLANADGSQFYVPGDALSDATADVVTASATATVSGADNPEASVSFEDQALEEGTVTLTATAPAKHFVLVTYRSGDDRIVAGAEDVSGLDGESITFDLPDDGGVGGLHTAYIISEDGGSKRYAAGDVASQSTIGAAKVASTATVSE</sequence>
<gene>
    <name evidence="2" type="ORF">GCM10009020_18340</name>
</gene>
<dbReference type="EMBL" id="BAAADV010000003">
    <property type="protein sequence ID" value="GAA0672060.1"/>
    <property type="molecule type" value="Genomic_DNA"/>
</dbReference>
<feature type="region of interest" description="Disordered" evidence="1">
    <location>
        <begin position="83"/>
        <end position="128"/>
    </location>
</feature>
<proteinExistence type="predicted"/>
<feature type="region of interest" description="Disordered" evidence="1">
    <location>
        <begin position="1"/>
        <end position="55"/>
    </location>
</feature>
<evidence type="ECO:0000256" key="1">
    <source>
        <dbReference type="SAM" id="MobiDB-lite"/>
    </source>
</evidence>
<feature type="compositionally biased region" description="Acidic residues" evidence="1">
    <location>
        <begin position="34"/>
        <end position="50"/>
    </location>
</feature>
<protein>
    <submittedName>
        <fullName evidence="2">Uncharacterized protein</fullName>
    </submittedName>
</protein>
<dbReference type="RefSeq" id="WP_343773692.1">
    <property type="nucleotide sequence ID" value="NZ_BAAADV010000003.1"/>
</dbReference>
<comment type="caution">
    <text evidence="2">The sequence shown here is derived from an EMBL/GenBank/DDBJ whole genome shotgun (WGS) entry which is preliminary data.</text>
</comment>
<accession>A0AAV3TAH3</accession>
<dbReference type="AlphaFoldDB" id="A0AAV3TAH3"/>
<evidence type="ECO:0000313" key="3">
    <source>
        <dbReference type="Proteomes" id="UP001500420"/>
    </source>
</evidence>
<organism evidence="2 3">
    <name type="scientific">Natronoarchaeum mannanilyticum</name>
    <dbReference type="NCBI Taxonomy" id="926360"/>
    <lineage>
        <taxon>Archaea</taxon>
        <taxon>Methanobacteriati</taxon>
        <taxon>Methanobacteriota</taxon>
        <taxon>Stenosarchaea group</taxon>
        <taxon>Halobacteria</taxon>
        <taxon>Halobacteriales</taxon>
        <taxon>Natronoarchaeaceae</taxon>
    </lineage>
</organism>
<dbReference type="Proteomes" id="UP001500420">
    <property type="component" value="Unassembled WGS sequence"/>
</dbReference>
<evidence type="ECO:0000313" key="2">
    <source>
        <dbReference type="EMBL" id="GAA0672060.1"/>
    </source>
</evidence>
<name>A0AAV3TAH3_9EURY</name>